<keyword evidence="1" id="KW-0812">Transmembrane</keyword>
<evidence type="ECO:0000313" key="2">
    <source>
        <dbReference type="EMBL" id="KAK8883828.1"/>
    </source>
</evidence>
<keyword evidence="1" id="KW-0472">Membrane</keyword>
<evidence type="ECO:0000313" key="3">
    <source>
        <dbReference type="Proteomes" id="UP001470230"/>
    </source>
</evidence>
<dbReference type="EMBL" id="JAPFFF010000008">
    <property type="protein sequence ID" value="KAK8883828.1"/>
    <property type="molecule type" value="Genomic_DNA"/>
</dbReference>
<evidence type="ECO:0000256" key="1">
    <source>
        <dbReference type="SAM" id="Phobius"/>
    </source>
</evidence>
<gene>
    <name evidence="2" type="ORF">M9Y10_042927</name>
</gene>
<comment type="caution">
    <text evidence="2">The sequence shown here is derived from an EMBL/GenBank/DDBJ whole genome shotgun (WGS) entry which is preliminary data.</text>
</comment>
<dbReference type="SUPFAM" id="SSF51126">
    <property type="entry name" value="Pectin lyase-like"/>
    <property type="match status" value="1"/>
</dbReference>
<keyword evidence="3" id="KW-1185">Reference proteome</keyword>
<name>A0ABR2JYV5_9EUKA</name>
<proteinExistence type="predicted"/>
<accession>A0ABR2JYV5</accession>
<dbReference type="Proteomes" id="UP001470230">
    <property type="component" value="Unassembled WGS sequence"/>
</dbReference>
<feature type="transmembrane region" description="Helical" evidence="1">
    <location>
        <begin position="448"/>
        <end position="471"/>
    </location>
</feature>
<dbReference type="InterPro" id="IPR011050">
    <property type="entry name" value="Pectin_lyase_fold/virulence"/>
</dbReference>
<protein>
    <submittedName>
        <fullName evidence="2">Uncharacterized protein</fullName>
    </submittedName>
</protein>
<reference evidence="2 3" key="1">
    <citation type="submission" date="2024-04" db="EMBL/GenBank/DDBJ databases">
        <title>Tritrichomonas musculus Genome.</title>
        <authorList>
            <person name="Alves-Ferreira E."/>
            <person name="Grigg M."/>
            <person name="Lorenzi H."/>
            <person name="Galac M."/>
        </authorList>
    </citation>
    <scope>NUCLEOTIDE SEQUENCE [LARGE SCALE GENOMIC DNA]</scope>
    <source>
        <strain evidence="2 3">EAF2021</strain>
    </source>
</reference>
<sequence length="486" mass="54776">MNLLYFLIHLSLEAHIDNIILNKSVIFNLALKNHFGHSPLFINPVKTIKTTQMFRNIRYSYSNSQFLLSFSPQSIWFSNSCFNNLLNNIISSEKYVFPDFNETTFYSSPPYRDQDMVTFRVCNFMDIRSLNNNNQPALSTTSQIFRIYSCRFRTCSNTGRGGAIYSNGPDFLLVNDCDFISCSSNSDGGGFYCSNTALICFRNAFQFCSSGGIGGAFMYEDETHIWDLIIQSNLFSRCQASSYNYFYAKFHQTYNNTAYLYFNKFRCLEKEASQYYLITSQHGPTTNYSVFRNAYGDDNYNVHLSPTRTFSPLPTLSPTPPFSDSVMFTPSDSFTLSSPFSHSNIFTLSSPFTPSQLFTPTASFTPSFVFSKSDVFSESNTLIPRTISASQSIFPTPTRSPLNTPVATPSISQTPTFTSSMTFTPLASPFPSETPTISRTPCITWPKLSLGLLILLGIILLLGIIANIYLIMLCCKPSEIFVQQVL</sequence>
<organism evidence="2 3">
    <name type="scientific">Tritrichomonas musculus</name>
    <dbReference type="NCBI Taxonomy" id="1915356"/>
    <lineage>
        <taxon>Eukaryota</taxon>
        <taxon>Metamonada</taxon>
        <taxon>Parabasalia</taxon>
        <taxon>Tritrichomonadida</taxon>
        <taxon>Tritrichomonadidae</taxon>
        <taxon>Tritrichomonas</taxon>
    </lineage>
</organism>
<keyword evidence="1" id="KW-1133">Transmembrane helix</keyword>